<comment type="caution">
    <text evidence="1">The sequence shown here is derived from an EMBL/GenBank/DDBJ whole genome shotgun (WGS) entry which is preliminary data.</text>
</comment>
<organism evidence="1 2">
    <name type="scientific">Pyropia yezoensis</name>
    <name type="common">Susabi-nori</name>
    <name type="synonym">Porphyra yezoensis</name>
    <dbReference type="NCBI Taxonomy" id="2788"/>
    <lineage>
        <taxon>Eukaryota</taxon>
        <taxon>Rhodophyta</taxon>
        <taxon>Bangiophyceae</taxon>
        <taxon>Bangiales</taxon>
        <taxon>Bangiaceae</taxon>
        <taxon>Pyropia</taxon>
    </lineage>
</organism>
<sequence>MCAPCPHTGLALFFPFLTSLPLGSLETSALHVALVSEWAAFGWRGAFVHLDLTLISRGSTNPLVPFANRDSTGTLFVATALVGIAQYRTTRRVVALLLVIFLDVVMALAVVVQLFHWTLSAKRVDAQVAANAAAGGGGGSSFGDEEQGGGGGAPTRPCARRPGRCPRPSRPPRRWRGTAPTGHSRRTARAPGEAGGAPPRRSLPAVPHRAAVASPALRTQVLFSTREVGSRPCSSCAAAAGQRLPFDVSLPTGPAAAIAAAAGTFRRCHRRRRGRHHRRHRRRAMGGPTAGRPSCTPRPAVARCLPRAPKPLPPPLPAALWVARRRVMLGSGRVAQSTAGQAALAPARGEPPWPRLRWGAVAAAQRCRVDVAGVLPRRYSSFPSLHPPVPPSQEWCAPPPPTPPPPPPPPPVLA</sequence>
<name>A0ACC3CIJ5_PYRYE</name>
<protein>
    <submittedName>
        <fullName evidence="1">Uncharacterized protein</fullName>
    </submittedName>
</protein>
<dbReference type="Proteomes" id="UP000798662">
    <property type="component" value="Chromosome 3"/>
</dbReference>
<evidence type="ECO:0000313" key="2">
    <source>
        <dbReference type="Proteomes" id="UP000798662"/>
    </source>
</evidence>
<proteinExistence type="predicted"/>
<reference evidence="1" key="1">
    <citation type="submission" date="2019-11" db="EMBL/GenBank/DDBJ databases">
        <title>Nori genome reveals adaptations in red seaweeds to the harsh intertidal environment.</title>
        <authorList>
            <person name="Wang D."/>
            <person name="Mao Y."/>
        </authorList>
    </citation>
    <scope>NUCLEOTIDE SEQUENCE</scope>
    <source>
        <tissue evidence="1">Gametophyte</tissue>
    </source>
</reference>
<dbReference type="EMBL" id="CM020620">
    <property type="protein sequence ID" value="KAK1869601.1"/>
    <property type="molecule type" value="Genomic_DNA"/>
</dbReference>
<accession>A0ACC3CIJ5</accession>
<keyword evidence="2" id="KW-1185">Reference proteome</keyword>
<gene>
    <name evidence="1" type="ORF">I4F81_012074</name>
</gene>
<evidence type="ECO:0000313" key="1">
    <source>
        <dbReference type="EMBL" id="KAK1869601.1"/>
    </source>
</evidence>